<dbReference type="RefSeq" id="WP_376814089.1">
    <property type="nucleotide sequence ID" value="NZ_JBHSDY010000010.1"/>
</dbReference>
<dbReference type="SUPFAM" id="SSF52540">
    <property type="entry name" value="P-loop containing nucleoside triphosphate hydrolases"/>
    <property type="match status" value="1"/>
</dbReference>
<keyword evidence="8" id="KW-1185">Reference proteome</keyword>
<comment type="similarity">
    <text evidence="1">Belongs to the ABC transporter superfamily.</text>
</comment>
<dbReference type="InterPro" id="IPR017871">
    <property type="entry name" value="ABC_transporter-like_CS"/>
</dbReference>
<name>A0ABV8S3I8_9BURK</name>
<keyword evidence="3" id="KW-0472">Membrane</keyword>
<dbReference type="PROSITE" id="PS00211">
    <property type="entry name" value="ABC_TRANSPORTER_1"/>
    <property type="match status" value="1"/>
</dbReference>
<dbReference type="EMBL" id="JBHSDY010000010">
    <property type="protein sequence ID" value="MFC4299564.1"/>
    <property type="molecule type" value="Genomic_DNA"/>
</dbReference>
<keyword evidence="3" id="KW-1003">Cell membrane</keyword>
<evidence type="ECO:0000256" key="1">
    <source>
        <dbReference type="ARBA" id="ARBA00005417"/>
    </source>
</evidence>
<dbReference type="Pfam" id="PF00005">
    <property type="entry name" value="ABC_tran"/>
    <property type="match status" value="1"/>
</dbReference>
<dbReference type="GO" id="GO:0005524">
    <property type="term" value="F:ATP binding"/>
    <property type="evidence" value="ECO:0007669"/>
    <property type="project" value="UniProtKB-KW"/>
</dbReference>
<dbReference type="CDD" id="cd03293">
    <property type="entry name" value="ABC_NrtD_SsuB_transporters"/>
    <property type="match status" value="1"/>
</dbReference>
<protein>
    <submittedName>
        <fullName evidence="7">ABC transporter ATP-binding protein</fullName>
    </submittedName>
</protein>
<dbReference type="PANTHER" id="PTHR42788">
    <property type="entry name" value="TAURINE IMPORT ATP-BINDING PROTEIN-RELATED"/>
    <property type="match status" value="1"/>
</dbReference>
<organism evidence="7 8">
    <name type="scientific">Castellaniella hirudinis</name>
    <dbReference type="NCBI Taxonomy" id="1144617"/>
    <lineage>
        <taxon>Bacteria</taxon>
        <taxon>Pseudomonadati</taxon>
        <taxon>Pseudomonadota</taxon>
        <taxon>Betaproteobacteria</taxon>
        <taxon>Burkholderiales</taxon>
        <taxon>Alcaligenaceae</taxon>
        <taxon>Castellaniella</taxon>
    </lineage>
</organism>
<dbReference type="InterPro" id="IPR003593">
    <property type="entry name" value="AAA+_ATPase"/>
</dbReference>
<feature type="domain" description="ABC transporter" evidence="6">
    <location>
        <begin position="10"/>
        <end position="242"/>
    </location>
</feature>
<dbReference type="InterPro" id="IPR003439">
    <property type="entry name" value="ABC_transporter-like_ATP-bd"/>
</dbReference>
<sequence length="263" mass="28837">MTDDSATPAIALDHVSCRFISADGKATLALQDFSRTVERGKFCAVVGPTGCGKSTTLSLITGLLKPTTGSVRVMGQPVDGIDPRIGFVFQNDAIFPWRNVIDNVAAGPLFRGREPARAKEMAEAWVHRVGLAGFERHYSHQLSGGMRKRVSLAQTFVNSPEILLMDEPFSALDMQTRTVMQDELLQLWAESGSSVVFVTHDLEEAIALADEVIVLTARPATVKKIYGIELPRPRVMPGVRYEDKFIAYARSIWDDLRADAGMG</sequence>
<evidence type="ECO:0000313" key="7">
    <source>
        <dbReference type="EMBL" id="MFC4299564.1"/>
    </source>
</evidence>
<keyword evidence="2" id="KW-0813">Transport</keyword>
<dbReference type="InterPro" id="IPR050166">
    <property type="entry name" value="ABC_transporter_ATP-bind"/>
</dbReference>
<dbReference type="PANTHER" id="PTHR42788:SF13">
    <property type="entry name" value="ALIPHATIC SULFONATES IMPORT ATP-BINDING PROTEIN SSUB"/>
    <property type="match status" value="1"/>
</dbReference>
<reference evidence="8" key="1">
    <citation type="journal article" date="2019" name="Int. J. Syst. Evol. Microbiol.">
        <title>The Global Catalogue of Microorganisms (GCM) 10K type strain sequencing project: providing services to taxonomists for standard genome sequencing and annotation.</title>
        <authorList>
            <consortium name="The Broad Institute Genomics Platform"/>
            <consortium name="The Broad Institute Genome Sequencing Center for Infectious Disease"/>
            <person name="Wu L."/>
            <person name="Ma J."/>
        </authorList>
    </citation>
    <scope>NUCLEOTIDE SEQUENCE [LARGE SCALE GENOMIC DNA]</scope>
    <source>
        <strain evidence="8">CGMCC 1.19029</strain>
    </source>
</reference>
<gene>
    <name evidence="7" type="ORF">ACFO0J_16090</name>
</gene>
<keyword evidence="4" id="KW-0547">Nucleotide-binding</keyword>
<accession>A0ABV8S3I8</accession>
<proteinExistence type="inferred from homology"/>
<dbReference type="PROSITE" id="PS50893">
    <property type="entry name" value="ABC_TRANSPORTER_2"/>
    <property type="match status" value="1"/>
</dbReference>
<evidence type="ECO:0000256" key="4">
    <source>
        <dbReference type="ARBA" id="ARBA00022741"/>
    </source>
</evidence>
<dbReference type="Gene3D" id="3.40.50.300">
    <property type="entry name" value="P-loop containing nucleotide triphosphate hydrolases"/>
    <property type="match status" value="1"/>
</dbReference>
<comment type="caution">
    <text evidence="7">The sequence shown here is derived from an EMBL/GenBank/DDBJ whole genome shotgun (WGS) entry which is preliminary data.</text>
</comment>
<evidence type="ECO:0000259" key="6">
    <source>
        <dbReference type="PROSITE" id="PS50893"/>
    </source>
</evidence>
<dbReference type="SMART" id="SM00382">
    <property type="entry name" value="AAA"/>
    <property type="match status" value="1"/>
</dbReference>
<evidence type="ECO:0000256" key="2">
    <source>
        <dbReference type="ARBA" id="ARBA00022448"/>
    </source>
</evidence>
<dbReference type="InterPro" id="IPR027417">
    <property type="entry name" value="P-loop_NTPase"/>
</dbReference>
<evidence type="ECO:0000256" key="5">
    <source>
        <dbReference type="ARBA" id="ARBA00022840"/>
    </source>
</evidence>
<keyword evidence="5 7" id="KW-0067">ATP-binding</keyword>
<dbReference type="Proteomes" id="UP001595756">
    <property type="component" value="Unassembled WGS sequence"/>
</dbReference>
<evidence type="ECO:0000313" key="8">
    <source>
        <dbReference type="Proteomes" id="UP001595756"/>
    </source>
</evidence>
<evidence type="ECO:0000256" key="3">
    <source>
        <dbReference type="ARBA" id="ARBA00022475"/>
    </source>
</evidence>